<dbReference type="EC" id="3.6.4.12" evidence="2"/>
<comment type="caution">
    <text evidence="2">The sequence shown here is derived from an EMBL/GenBank/DDBJ whole genome shotgun (WGS) entry which is preliminary data.</text>
</comment>
<evidence type="ECO:0000259" key="1">
    <source>
        <dbReference type="Pfam" id="PF02889"/>
    </source>
</evidence>
<dbReference type="PANTHER" id="PTHR47835:SF3">
    <property type="entry name" value="HELICASE FOR MEIOSIS 1"/>
    <property type="match status" value="1"/>
</dbReference>
<evidence type="ECO:0000313" key="3">
    <source>
        <dbReference type="Proteomes" id="UP001151582"/>
    </source>
</evidence>
<dbReference type="InterPro" id="IPR052247">
    <property type="entry name" value="Meiotic_Crossover_Helicase"/>
</dbReference>
<accession>A0A9W8EAE0</accession>
<feature type="non-terminal residue" evidence="2">
    <location>
        <position position="116"/>
    </location>
</feature>
<name>A0A9W8EAE0_9FUNG</name>
<evidence type="ECO:0000313" key="2">
    <source>
        <dbReference type="EMBL" id="KAJ1972818.1"/>
    </source>
</evidence>
<dbReference type="SUPFAM" id="SSF158702">
    <property type="entry name" value="Sec63 N-terminal domain-like"/>
    <property type="match status" value="1"/>
</dbReference>
<dbReference type="Proteomes" id="UP001151582">
    <property type="component" value="Unassembled WGS sequence"/>
</dbReference>
<dbReference type="EMBL" id="JANBQB010000957">
    <property type="protein sequence ID" value="KAJ1972818.1"/>
    <property type="molecule type" value="Genomic_DNA"/>
</dbReference>
<dbReference type="Gene3D" id="1.10.3380.10">
    <property type="entry name" value="Sec63 N-terminal domain-like domain"/>
    <property type="match status" value="1"/>
</dbReference>
<dbReference type="GO" id="GO:0043138">
    <property type="term" value="F:3'-5' DNA helicase activity"/>
    <property type="evidence" value="ECO:0007669"/>
    <property type="project" value="UniProtKB-EC"/>
</dbReference>
<keyword evidence="2" id="KW-0067">ATP-binding</keyword>
<dbReference type="InterPro" id="IPR004179">
    <property type="entry name" value="Sec63-dom"/>
</dbReference>
<sequence length="116" mass="13182">MRFLLGEKAILNGLGKHPALRYPVKGKVKTIAQKVYLLLQCYLGHIHISDPKLGHQMAAEMRTTVHQAYRILKCIVEALVHRAEPQGICNALLIYQCLSSQCWDRSYLILTRVAKI</sequence>
<keyword evidence="2" id="KW-0378">Hydrolase</keyword>
<dbReference type="OrthoDB" id="5575at2759"/>
<keyword evidence="3" id="KW-1185">Reference proteome</keyword>
<dbReference type="AlphaFoldDB" id="A0A9W8EAE0"/>
<proteinExistence type="predicted"/>
<organism evidence="2 3">
    <name type="scientific">Dimargaris verticillata</name>
    <dbReference type="NCBI Taxonomy" id="2761393"/>
    <lineage>
        <taxon>Eukaryota</taxon>
        <taxon>Fungi</taxon>
        <taxon>Fungi incertae sedis</taxon>
        <taxon>Zoopagomycota</taxon>
        <taxon>Kickxellomycotina</taxon>
        <taxon>Dimargaritomycetes</taxon>
        <taxon>Dimargaritales</taxon>
        <taxon>Dimargaritaceae</taxon>
        <taxon>Dimargaris</taxon>
    </lineage>
</organism>
<keyword evidence="2" id="KW-0547">Nucleotide-binding</keyword>
<reference evidence="2" key="1">
    <citation type="submission" date="2022-07" db="EMBL/GenBank/DDBJ databases">
        <title>Phylogenomic reconstructions and comparative analyses of Kickxellomycotina fungi.</title>
        <authorList>
            <person name="Reynolds N.K."/>
            <person name="Stajich J.E."/>
            <person name="Barry K."/>
            <person name="Grigoriev I.V."/>
            <person name="Crous P."/>
            <person name="Smith M.E."/>
        </authorList>
    </citation>
    <scope>NUCLEOTIDE SEQUENCE</scope>
    <source>
        <strain evidence="2">RSA 567</strain>
    </source>
</reference>
<protein>
    <submittedName>
        <fullName evidence="2">ATP-dependent DNA helicase MER3</fullName>
        <ecNumber evidence="2">3.6.4.12</ecNumber>
    </submittedName>
</protein>
<dbReference type="GO" id="GO:0016787">
    <property type="term" value="F:hydrolase activity"/>
    <property type="evidence" value="ECO:0007669"/>
    <property type="project" value="UniProtKB-KW"/>
</dbReference>
<feature type="domain" description="SEC63" evidence="1">
    <location>
        <begin position="7"/>
        <end position="105"/>
    </location>
</feature>
<keyword evidence="2" id="KW-0347">Helicase</keyword>
<gene>
    <name evidence="2" type="primary">HFM1</name>
    <name evidence="2" type="ORF">H4R34_005279</name>
</gene>
<dbReference type="Pfam" id="PF02889">
    <property type="entry name" value="Sec63"/>
    <property type="match status" value="1"/>
</dbReference>
<dbReference type="GO" id="GO:0051321">
    <property type="term" value="P:meiotic cell cycle"/>
    <property type="evidence" value="ECO:0007669"/>
    <property type="project" value="UniProtKB-KW"/>
</dbReference>
<dbReference type="PANTHER" id="PTHR47835">
    <property type="entry name" value="HFM1, ATP DEPENDENT DNA HELICASE HOMOLOG"/>
    <property type="match status" value="1"/>
</dbReference>